<dbReference type="Proteomes" id="UP001562354">
    <property type="component" value="Unassembled WGS sequence"/>
</dbReference>
<evidence type="ECO:0000313" key="7">
    <source>
        <dbReference type="EMBL" id="KAL1297969.1"/>
    </source>
</evidence>
<keyword evidence="3" id="KW-0560">Oxidoreductase</keyword>
<feature type="region of interest" description="Disordered" evidence="5">
    <location>
        <begin position="19"/>
        <end position="39"/>
    </location>
</feature>
<accession>A0ABR3P6N1</accession>
<evidence type="ECO:0000256" key="2">
    <source>
        <dbReference type="ARBA" id="ARBA00012502"/>
    </source>
</evidence>
<organism evidence="7 8">
    <name type="scientific">Neodothiora populina</name>
    <dbReference type="NCBI Taxonomy" id="2781224"/>
    <lineage>
        <taxon>Eukaryota</taxon>
        <taxon>Fungi</taxon>
        <taxon>Dikarya</taxon>
        <taxon>Ascomycota</taxon>
        <taxon>Pezizomycotina</taxon>
        <taxon>Dothideomycetes</taxon>
        <taxon>Dothideomycetidae</taxon>
        <taxon>Dothideales</taxon>
        <taxon>Dothioraceae</taxon>
        <taxon>Neodothiora</taxon>
    </lineage>
</organism>
<protein>
    <recommendedName>
        <fullName evidence="2">peptide-methionine (S)-S-oxide reductase</fullName>
        <ecNumber evidence="2">1.8.4.11</ecNumber>
    </recommendedName>
    <alternativeName>
        <fullName evidence="4">Peptide-methionine (S)-S-oxide reductase</fullName>
    </alternativeName>
</protein>
<dbReference type="PANTHER" id="PTHR43774:SF1">
    <property type="entry name" value="PEPTIDE METHIONINE SULFOXIDE REDUCTASE MSRA 2"/>
    <property type="match status" value="1"/>
</dbReference>
<evidence type="ECO:0000259" key="6">
    <source>
        <dbReference type="Pfam" id="PF01625"/>
    </source>
</evidence>
<evidence type="ECO:0000256" key="3">
    <source>
        <dbReference type="ARBA" id="ARBA00023002"/>
    </source>
</evidence>
<dbReference type="RefSeq" id="XP_069197651.1">
    <property type="nucleotide sequence ID" value="XM_069346439.1"/>
</dbReference>
<reference evidence="7 8" key="1">
    <citation type="submission" date="2024-07" db="EMBL/GenBank/DDBJ databases">
        <title>Draft sequence of the Neodothiora populina.</title>
        <authorList>
            <person name="Drown D.D."/>
            <person name="Schuette U.S."/>
            <person name="Buechlein A.B."/>
            <person name="Rusch D.R."/>
            <person name="Winton L.W."/>
            <person name="Adams G.A."/>
        </authorList>
    </citation>
    <scope>NUCLEOTIDE SEQUENCE [LARGE SCALE GENOMIC DNA]</scope>
    <source>
        <strain evidence="7 8">CPC 39397</strain>
    </source>
</reference>
<proteinExistence type="inferred from homology"/>
<dbReference type="Gene3D" id="3.30.1060.10">
    <property type="entry name" value="Peptide methionine sulphoxide reductase MsrA"/>
    <property type="match status" value="1"/>
</dbReference>
<feature type="domain" description="Peptide methionine sulphoxide reductase MsrA" evidence="6">
    <location>
        <begin position="43"/>
        <end position="198"/>
    </location>
</feature>
<evidence type="ECO:0000256" key="5">
    <source>
        <dbReference type="SAM" id="MobiDB-lite"/>
    </source>
</evidence>
<comment type="similarity">
    <text evidence="1">Belongs to the MsrA Met sulfoxide reductase family.</text>
</comment>
<sequence>MSTINNIFARLTRPFSTTNTLRFGPEGTSGTSSSTTIPEGMQKATIAAGCFWGPEHMYRHHFPRDAIISTKVGYIGGDTSNPSYRAVCSGSTGHAEAFQMVFDPQKVSYRSLLEFFYRMHDPTTLNRQGPDTGSQYRSGIFYHDDEQEKIAREITKKVQEQWWKDGKVVTEILPAGRWWDAEEYHQLYLDNNPGGYECPSHFLRKFPDLQ</sequence>
<dbReference type="EC" id="1.8.4.11" evidence="2"/>
<evidence type="ECO:0000313" key="8">
    <source>
        <dbReference type="Proteomes" id="UP001562354"/>
    </source>
</evidence>
<dbReference type="Pfam" id="PF01625">
    <property type="entry name" value="PMSR"/>
    <property type="match status" value="1"/>
</dbReference>
<dbReference type="SUPFAM" id="SSF55068">
    <property type="entry name" value="Peptide methionine sulfoxide reductase"/>
    <property type="match status" value="1"/>
</dbReference>
<comment type="caution">
    <text evidence="7">The sequence shown here is derived from an EMBL/GenBank/DDBJ whole genome shotgun (WGS) entry which is preliminary data.</text>
</comment>
<gene>
    <name evidence="7" type="ORF">AAFC00_006477</name>
</gene>
<dbReference type="HAMAP" id="MF_01401">
    <property type="entry name" value="MsrA"/>
    <property type="match status" value="1"/>
</dbReference>
<dbReference type="InterPro" id="IPR002569">
    <property type="entry name" value="Met_Sox_Rdtase_MsrA_dom"/>
</dbReference>
<dbReference type="NCBIfam" id="TIGR00401">
    <property type="entry name" value="msrA"/>
    <property type="match status" value="1"/>
</dbReference>
<name>A0ABR3P6N1_9PEZI</name>
<dbReference type="InterPro" id="IPR036509">
    <property type="entry name" value="Met_Sox_Rdtase_MsrA_sf"/>
</dbReference>
<dbReference type="EMBL" id="JBFMKM010000014">
    <property type="protein sequence ID" value="KAL1297969.1"/>
    <property type="molecule type" value="Genomic_DNA"/>
</dbReference>
<keyword evidence="8" id="KW-1185">Reference proteome</keyword>
<dbReference type="GeneID" id="95980176"/>
<dbReference type="PANTHER" id="PTHR43774">
    <property type="entry name" value="PEPTIDE METHIONINE SULFOXIDE REDUCTASE"/>
    <property type="match status" value="1"/>
</dbReference>
<evidence type="ECO:0000256" key="1">
    <source>
        <dbReference type="ARBA" id="ARBA00005591"/>
    </source>
</evidence>
<evidence type="ECO:0000256" key="4">
    <source>
        <dbReference type="ARBA" id="ARBA00030643"/>
    </source>
</evidence>